<comment type="caution">
    <text evidence="5">The sequence shown here is derived from an EMBL/GenBank/DDBJ whole genome shotgun (WGS) entry which is preliminary data.</text>
</comment>
<dbReference type="Pfam" id="PF00285">
    <property type="entry name" value="Citrate_synt"/>
    <property type="match status" value="1"/>
</dbReference>
<protein>
    <recommendedName>
        <fullName evidence="3">Citrate synthase</fullName>
    </recommendedName>
</protein>
<sequence length="505" mass="56139">MEYADRHVWPQSPIPADSGDPKAEGFLSVKDSRTGAKYTVPIYQNAVHALTLRQITSDHPQNASHHSKEGLRVFDPGFRNTAVKESNITYINGKKGLLCYRGHMINALEGKTFEEIIYLLVWGTLPSQEQLRHLQRRIAEESFVPQVVENVVTSFPRESPSVVMFTAALSAFMADRPDLLPSYVGRNLYGNDMNLVDEQIGRILAVVAVTVSLIVCHKTGRPLKPADPNASMIENIVHMGGLAENSRVPAATIVATLQRLWVLYADHEMTCSTAAFLHVASTQADPISSLIAAVVAGYGPLHGGAIETAYSVIREVGTADRVPHLIAKVKRKECRLFGYGHRIYKGTDPRAKAIKEMLHDLTREIPVNELDPLLKVAFEIDRIASSDDYFTSRKIFANADLYGSFVYTALGIPMELITPLVIVSRSPGFLAQWRESVGKFTSHTLYICCRRESADFNPDRPPEIWRPQQIYTGSGICGTSENDHYLETKTPRSPDSKEKSPRPKL</sequence>
<dbReference type="InterPro" id="IPR036969">
    <property type="entry name" value="Citrate_synthase_sf"/>
</dbReference>
<dbReference type="Gene3D" id="1.10.580.10">
    <property type="entry name" value="Citrate Synthase, domain 1"/>
    <property type="match status" value="1"/>
</dbReference>
<keyword evidence="6" id="KW-1185">Reference proteome</keyword>
<comment type="similarity">
    <text evidence="1 3">Belongs to the citrate synthase family.</text>
</comment>
<keyword evidence="2 3" id="KW-0808">Transferase</keyword>
<gene>
    <name evidence="5" type="ORF">BJX66DRAFT_328396</name>
</gene>
<dbReference type="Gene3D" id="1.10.230.10">
    <property type="entry name" value="Cytochrome P450-Terp, domain 2"/>
    <property type="match status" value="1"/>
</dbReference>
<dbReference type="PANTHER" id="PTHR11739:SF4">
    <property type="entry name" value="CITRATE SYNTHASE, PEROXISOMAL"/>
    <property type="match status" value="1"/>
</dbReference>
<dbReference type="InterPro" id="IPR002020">
    <property type="entry name" value="Citrate_synthase"/>
</dbReference>
<evidence type="ECO:0000256" key="4">
    <source>
        <dbReference type="SAM" id="MobiDB-lite"/>
    </source>
</evidence>
<dbReference type="PRINTS" id="PR00143">
    <property type="entry name" value="CITRTSNTHASE"/>
</dbReference>
<feature type="region of interest" description="Disordered" evidence="4">
    <location>
        <begin position="1"/>
        <end position="23"/>
    </location>
</feature>
<dbReference type="InterPro" id="IPR019810">
    <property type="entry name" value="Citrate_synthase_AS"/>
</dbReference>
<dbReference type="PANTHER" id="PTHR11739">
    <property type="entry name" value="CITRATE SYNTHASE"/>
    <property type="match status" value="1"/>
</dbReference>
<name>A0ABR4FTY4_9EURO</name>
<dbReference type="InterPro" id="IPR016143">
    <property type="entry name" value="Citrate_synth-like_sm_a-sub"/>
</dbReference>
<evidence type="ECO:0000256" key="1">
    <source>
        <dbReference type="ARBA" id="ARBA00010566"/>
    </source>
</evidence>
<evidence type="ECO:0000256" key="2">
    <source>
        <dbReference type="ARBA" id="ARBA00022679"/>
    </source>
</evidence>
<dbReference type="InterPro" id="IPR016142">
    <property type="entry name" value="Citrate_synth-like_lrg_a-sub"/>
</dbReference>
<dbReference type="EMBL" id="JBFTWV010000112">
    <property type="protein sequence ID" value="KAL2786674.1"/>
    <property type="molecule type" value="Genomic_DNA"/>
</dbReference>
<evidence type="ECO:0000256" key="3">
    <source>
        <dbReference type="RuleBase" id="RU000441"/>
    </source>
</evidence>
<reference evidence="5 6" key="1">
    <citation type="submission" date="2024-07" db="EMBL/GenBank/DDBJ databases">
        <title>Section-level genome sequencing and comparative genomics of Aspergillus sections Usti and Cavernicolus.</title>
        <authorList>
            <consortium name="Lawrence Berkeley National Laboratory"/>
            <person name="Nybo J.L."/>
            <person name="Vesth T.C."/>
            <person name="Theobald S."/>
            <person name="Frisvad J.C."/>
            <person name="Larsen T.O."/>
            <person name="Kjaerboelling I."/>
            <person name="Rothschild-Mancinelli K."/>
            <person name="Lyhne E.K."/>
            <person name="Kogle M.E."/>
            <person name="Barry K."/>
            <person name="Clum A."/>
            <person name="Na H."/>
            <person name="Ledsgaard L."/>
            <person name="Lin J."/>
            <person name="Lipzen A."/>
            <person name="Kuo A."/>
            <person name="Riley R."/>
            <person name="Mondo S."/>
            <person name="Labutti K."/>
            <person name="Haridas S."/>
            <person name="Pangalinan J."/>
            <person name="Salamov A.A."/>
            <person name="Simmons B.A."/>
            <person name="Magnuson J.K."/>
            <person name="Chen J."/>
            <person name="Drula E."/>
            <person name="Henrissat B."/>
            <person name="Wiebenga A."/>
            <person name="Lubbers R.J."/>
            <person name="Gomes A.C."/>
            <person name="Makela M.R."/>
            <person name="Stajich J."/>
            <person name="Grigoriev I.V."/>
            <person name="Mortensen U.H."/>
            <person name="De Vries R.P."/>
            <person name="Baker S.E."/>
            <person name="Andersen M.R."/>
        </authorList>
    </citation>
    <scope>NUCLEOTIDE SEQUENCE [LARGE SCALE GENOMIC DNA]</scope>
    <source>
        <strain evidence="5 6">CBS 209.92</strain>
    </source>
</reference>
<organism evidence="5 6">
    <name type="scientific">Aspergillus keveii</name>
    <dbReference type="NCBI Taxonomy" id="714993"/>
    <lineage>
        <taxon>Eukaryota</taxon>
        <taxon>Fungi</taxon>
        <taxon>Dikarya</taxon>
        <taxon>Ascomycota</taxon>
        <taxon>Pezizomycotina</taxon>
        <taxon>Eurotiomycetes</taxon>
        <taxon>Eurotiomycetidae</taxon>
        <taxon>Eurotiales</taxon>
        <taxon>Aspergillaceae</taxon>
        <taxon>Aspergillus</taxon>
        <taxon>Aspergillus subgen. Nidulantes</taxon>
    </lineage>
</organism>
<dbReference type="PROSITE" id="PS00480">
    <property type="entry name" value="CITRATE_SYNTHASE"/>
    <property type="match status" value="1"/>
</dbReference>
<evidence type="ECO:0000313" key="6">
    <source>
        <dbReference type="Proteomes" id="UP001610563"/>
    </source>
</evidence>
<accession>A0ABR4FTY4</accession>
<proteinExistence type="inferred from homology"/>
<dbReference type="Proteomes" id="UP001610563">
    <property type="component" value="Unassembled WGS sequence"/>
</dbReference>
<feature type="region of interest" description="Disordered" evidence="4">
    <location>
        <begin position="475"/>
        <end position="505"/>
    </location>
</feature>
<feature type="compositionally biased region" description="Basic and acidic residues" evidence="4">
    <location>
        <begin position="481"/>
        <end position="505"/>
    </location>
</feature>
<evidence type="ECO:0000313" key="5">
    <source>
        <dbReference type="EMBL" id="KAL2786674.1"/>
    </source>
</evidence>
<dbReference type="SUPFAM" id="SSF48256">
    <property type="entry name" value="Citrate synthase"/>
    <property type="match status" value="1"/>
</dbReference>